<proteinExistence type="predicted"/>
<sequence length="85" mass="9822">MLTKPIVHNGVEIIPLVKHVESFGEPCDDFDEDNLTDYQSAVLSMLSNYDMRHEVDLEFLQEHHFDYQDLIKKGLAIDKSTLNSK</sequence>
<dbReference type="Proteomes" id="UP000271937">
    <property type="component" value="Unassembled WGS sequence"/>
</dbReference>
<organism evidence="1 2">
    <name type="scientific">Flavobacterium macacae</name>
    <dbReference type="NCBI Taxonomy" id="2488993"/>
    <lineage>
        <taxon>Bacteria</taxon>
        <taxon>Pseudomonadati</taxon>
        <taxon>Bacteroidota</taxon>
        <taxon>Flavobacteriia</taxon>
        <taxon>Flavobacteriales</taxon>
        <taxon>Flavobacteriaceae</taxon>
        <taxon>Flavobacterium</taxon>
    </lineage>
</organism>
<keyword evidence="2" id="KW-1185">Reference proteome</keyword>
<gene>
    <name evidence="1" type="ORF">EG849_15065</name>
</gene>
<dbReference type="RefSeq" id="WP_125014210.1">
    <property type="nucleotide sequence ID" value="NZ_RQVR01000031.1"/>
</dbReference>
<comment type="caution">
    <text evidence="1">The sequence shown here is derived from an EMBL/GenBank/DDBJ whole genome shotgun (WGS) entry which is preliminary data.</text>
</comment>
<dbReference type="EMBL" id="RQVR01000031">
    <property type="protein sequence ID" value="RRJ87782.1"/>
    <property type="molecule type" value="Genomic_DNA"/>
</dbReference>
<name>A0A3P3VY87_9FLAO</name>
<evidence type="ECO:0000313" key="1">
    <source>
        <dbReference type="EMBL" id="RRJ87782.1"/>
    </source>
</evidence>
<reference evidence="1 2" key="1">
    <citation type="submission" date="2018-11" db="EMBL/GenBank/DDBJ databases">
        <title>Flavobacterium sp. nov., YIM 102600 draft genome.</title>
        <authorList>
            <person name="Li G."/>
            <person name="Jiang Y."/>
        </authorList>
    </citation>
    <scope>NUCLEOTIDE SEQUENCE [LARGE SCALE GENOMIC DNA]</scope>
    <source>
        <strain evidence="1 2">YIM 102600</strain>
    </source>
</reference>
<dbReference type="AlphaFoldDB" id="A0A3P3VY87"/>
<accession>A0A3P3VY87</accession>
<evidence type="ECO:0000313" key="2">
    <source>
        <dbReference type="Proteomes" id="UP000271937"/>
    </source>
</evidence>
<protein>
    <submittedName>
        <fullName evidence="1">Uncharacterized protein</fullName>
    </submittedName>
</protein>